<keyword evidence="3" id="KW-1185">Reference proteome</keyword>
<evidence type="ECO:0000256" key="1">
    <source>
        <dbReference type="RuleBase" id="RU362001"/>
    </source>
</evidence>
<dbReference type="Proteomes" id="UP000235836">
    <property type="component" value="Unassembled WGS sequence"/>
</dbReference>
<dbReference type="NCBIfam" id="TIGR03930">
    <property type="entry name" value="WXG100_ESAT6"/>
    <property type="match status" value="1"/>
</dbReference>
<dbReference type="AlphaFoldDB" id="A0A2N6T4V7"/>
<comment type="similarity">
    <text evidence="1">Belongs to the WXG100 family.</text>
</comment>
<dbReference type="Pfam" id="PF06013">
    <property type="entry name" value="WXG100"/>
    <property type="match status" value="1"/>
</dbReference>
<gene>
    <name evidence="2" type="ORF">CJ203_06325</name>
</gene>
<evidence type="ECO:0000313" key="2">
    <source>
        <dbReference type="EMBL" id="PMC64354.1"/>
    </source>
</evidence>
<dbReference type="SUPFAM" id="SSF140453">
    <property type="entry name" value="EsxAB dimer-like"/>
    <property type="match status" value="1"/>
</dbReference>
<dbReference type="InterPro" id="IPR010310">
    <property type="entry name" value="T7SS_ESAT-6-like"/>
</dbReference>
<dbReference type="RefSeq" id="WP_034664206.1">
    <property type="nucleotide sequence ID" value="NZ_JBHRZL010000009.1"/>
</dbReference>
<proteinExistence type="inferred from homology"/>
<comment type="caution">
    <text evidence="2">The sequence shown here is derived from an EMBL/GenBank/DDBJ whole genome shotgun (WGS) entry which is preliminary data.</text>
</comment>
<organism evidence="2 3">
    <name type="scientific">Corynebacterium tuscaniense</name>
    <dbReference type="NCBI Taxonomy" id="302449"/>
    <lineage>
        <taxon>Bacteria</taxon>
        <taxon>Bacillati</taxon>
        <taxon>Actinomycetota</taxon>
        <taxon>Actinomycetes</taxon>
        <taxon>Mycobacteriales</taxon>
        <taxon>Corynebacteriaceae</taxon>
        <taxon>Corynebacterium</taxon>
    </lineage>
</organism>
<sequence>MSVIKYSFASLSAAAEDIETSSRTITGQLEDLKAQIKPMVSAWEGDAATSYKQHQDKWDAAALELAEILSTIGRAVEEGNQRMKAVNTAAANSWS</sequence>
<protein>
    <recommendedName>
        <fullName evidence="1">ESAT-6-like protein</fullName>
    </recommendedName>
</protein>
<dbReference type="InterPro" id="IPR036689">
    <property type="entry name" value="ESAT-6-like_sf"/>
</dbReference>
<dbReference type="Gene3D" id="1.10.287.1060">
    <property type="entry name" value="ESAT-6-like"/>
    <property type="match status" value="1"/>
</dbReference>
<accession>A0A2N6T4V7</accession>
<reference evidence="2 3" key="1">
    <citation type="submission" date="2017-09" db="EMBL/GenBank/DDBJ databases">
        <title>Bacterial strain isolated from the female urinary microbiota.</title>
        <authorList>
            <person name="Thomas-White K."/>
            <person name="Kumar N."/>
            <person name="Forster S."/>
            <person name="Putonti C."/>
            <person name="Lawley T."/>
            <person name="Wolfe A.J."/>
        </authorList>
    </citation>
    <scope>NUCLEOTIDE SEQUENCE [LARGE SCALE GENOMIC DNA]</scope>
    <source>
        <strain evidence="2 3">UMB0792</strain>
    </source>
</reference>
<dbReference type="EMBL" id="PNHG01000007">
    <property type="protein sequence ID" value="PMC64354.1"/>
    <property type="molecule type" value="Genomic_DNA"/>
</dbReference>
<name>A0A2N6T4V7_9CORY</name>
<evidence type="ECO:0000313" key="3">
    <source>
        <dbReference type="Proteomes" id="UP000235836"/>
    </source>
</evidence>